<accession>A0ABY3T0L0</accession>
<keyword evidence="4" id="KW-1185">Reference proteome</keyword>
<evidence type="ECO:0000313" key="4">
    <source>
        <dbReference type="Proteomes" id="UP001054801"/>
    </source>
</evidence>
<evidence type="ECO:0000259" key="1">
    <source>
        <dbReference type="Pfam" id="PF04326"/>
    </source>
</evidence>
<gene>
    <name evidence="3" type="ORF">L2Y54_04685</name>
</gene>
<dbReference type="Pfam" id="PF13749">
    <property type="entry name" value="HATPase_c_4"/>
    <property type="match status" value="1"/>
</dbReference>
<feature type="domain" description="Filamentation induced by cAMP protein Fic-like C-terminal" evidence="2">
    <location>
        <begin position="524"/>
        <end position="579"/>
    </location>
</feature>
<feature type="domain" description="Schlafen AlbA-2" evidence="1">
    <location>
        <begin position="14"/>
        <end position="137"/>
    </location>
</feature>
<dbReference type="Gene3D" id="3.30.950.30">
    <property type="entry name" value="Schlafen, AAA domain"/>
    <property type="match status" value="1"/>
</dbReference>
<dbReference type="Pfam" id="PF04326">
    <property type="entry name" value="SLFN_AlbA_2"/>
    <property type="match status" value="1"/>
</dbReference>
<reference evidence="3" key="1">
    <citation type="journal article" date="2022" name="Microorganisms">
        <title>Two New Species of Filamentous Sulfur Bacteria of the Genus Thiothrix, Thiothrix winogradskyi sp. nov. and 'Candidatus Thiothrix sulfatifontis' sp. nov.</title>
        <authorList>
            <person name="Ravin N.V."/>
            <person name="Rossetti S."/>
            <person name="Beletsky A.V."/>
            <person name="Kadnikov V.V."/>
            <person name="Rudenko T.S."/>
            <person name="Smolyakov D.D."/>
            <person name="Moskvitina M.I."/>
            <person name="Gureeva M.V."/>
            <person name="Mardanov A.V."/>
            <person name="Grabovich M.Y."/>
        </authorList>
    </citation>
    <scope>NUCLEOTIDE SEQUENCE</scope>
    <source>
        <strain evidence="3">CT3</strain>
    </source>
</reference>
<protein>
    <submittedName>
        <fullName evidence="3">DNA binding domain-containing protein</fullName>
    </submittedName>
</protein>
<dbReference type="InterPro" id="IPR038461">
    <property type="entry name" value="Schlafen_AlbA_2_dom_sf"/>
</dbReference>
<dbReference type="RefSeq" id="WP_236500204.1">
    <property type="nucleotide sequence ID" value="NZ_CP091244.1"/>
</dbReference>
<dbReference type="Gene3D" id="3.30.565.60">
    <property type="match status" value="1"/>
</dbReference>
<dbReference type="EMBL" id="CP091244">
    <property type="protein sequence ID" value="UJS25341.1"/>
    <property type="molecule type" value="Genomic_DNA"/>
</dbReference>
<dbReference type="PANTHER" id="PTHR30595">
    <property type="entry name" value="GLPR-RELATED TRANSCRIPTIONAL REPRESSOR"/>
    <property type="match status" value="1"/>
</dbReference>
<dbReference type="Pfam" id="PF21247">
    <property type="entry name" value="Fic-like_C"/>
    <property type="match status" value="1"/>
</dbReference>
<evidence type="ECO:0000259" key="2">
    <source>
        <dbReference type="Pfam" id="PF21247"/>
    </source>
</evidence>
<sequence>MTKDALIARLKGYEWADFECKKAKRSIPDDAYATVSAFANTAGGWLLFGISEEQGQLLVTGIDNDAFDQVQNNFLTVLRSGQKLNRPIAVQPTVHELDGKRVLACFIPASPRHEKPIYLKGNPRNSYIRRGASDEQVTEHELQRFMRDAALKSWDSEGLIDIPATQFFDADTLQWYQTQFYQRHPEKKAITEALPFLLEWNFIVEQGQQQFPTRAAVLLFGKDRFVRQLLPRPVLDYQRIDTLFANWSPELRWHDRLLFEENLFSTWRGLVGKYMRIAERPFLLDPATLRRNDDPADYVAFREAAINLLIHQDYGDTFRTPALKIFVDRTVFWNPGDAFATASELLEYSEKELRNPAIVTAFRRIGLSDQAGTGIRAIYRNWHQLGRVPPSIHNNKANKSFELVLVNEPLITPTVRQFQQRLGAKLTTQQAEVLALAVRAATVSPLDVRQLIQGGVAEVQALLNSLVAQQLLLELEPKQTYQLPEHLQALFSASSTVAGIQHPRLESRLESRLGSNLAAKVVLLLREQPLGKIRLAEALGHKTVSGELNKQVKHLLTRQWIEMTLPEKPSSRLQQYRLTAAALDLITQLEQVELS</sequence>
<dbReference type="PANTHER" id="PTHR30595:SF6">
    <property type="entry name" value="SCHLAFEN ALBA-2 DOMAIN-CONTAINING PROTEIN"/>
    <property type="match status" value="1"/>
</dbReference>
<dbReference type="Proteomes" id="UP001054801">
    <property type="component" value="Chromosome"/>
</dbReference>
<organism evidence="3 4">
    <name type="scientific">Thiothrix winogradskyi</name>
    <dbReference type="NCBI Taxonomy" id="96472"/>
    <lineage>
        <taxon>Bacteria</taxon>
        <taxon>Pseudomonadati</taxon>
        <taxon>Pseudomonadota</taxon>
        <taxon>Gammaproteobacteria</taxon>
        <taxon>Thiotrichales</taxon>
        <taxon>Thiotrichaceae</taxon>
        <taxon>Thiothrix</taxon>
    </lineage>
</organism>
<dbReference type="InterPro" id="IPR049514">
    <property type="entry name" value="Fic-like_C"/>
</dbReference>
<evidence type="ECO:0000313" key="3">
    <source>
        <dbReference type="EMBL" id="UJS25341.1"/>
    </source>
</evidence>
<dbReference type="InterPro" id="IPR007421">
    <property type="entry name" value="Schlafen_AlbA_2_dom"/>
</dbReference>
<name>A0ABY3T0L0_9GAMM</name>
<dbReference type="InterPro" id="IPR038475">
    <property type="entry name" value="RecG_C_sf"/>
</dbReference>
<proteinExistence type="predicted"/>